<dbReference type="AlphaFoldDB" id="A0A370GW50"/>
<evidence type="ECO:0000256" key="1">
    <source>
        <dbReference type="SAM" id="Phobius"/>
    </source>
</evidence>
<name>A0A370GW50_9BACI</name>
<feature type="transmembrane region" description="Helical" evidence="1">
    <location>
        <begin position="98"/>
        <end position="120"/>
    </location>
</feature>
<accession>A0A370GW50</accession>
<evidence type="ECO:0000313" key="4">
    <source>
        <dbReference type="Proteomes" id="UP000255326"/>
    </source>
</evidence>
<feature type="domain" description="DUF3899" evidence="2">
    <location>
        <begin position="36"/>
        <end position="116"/>
    </location>
</feature>
<gene>
    <name evidence="3" type="ORF">DFR59_101435</name>
</gene>
<keyword evidence="1" id="KW-0472">Membrane</keyword>
<dbReference type="Proteomes" id="UP000255326">
    <property type="component" value="Unassembled WGS sequence"/>
</dbReference>
<keyword evidence="1" id="KW-1133">Transmembrane helix</keyword>
<keyword evidence="1" id="KW-0812">Transmembrane</keyword>
<reference evidence="3 4" key="1">
    <citation type="submission" date="2018-07" db="EMBL/GenBank/DDBJ databases">
        <title>Genomic Encyclopedia of Type Strains, Phase IV (KMG-IV): sequencing the most valuable type-strain genomes for metagenomic binning, comparative biology and taxonomic classification.</title>
        <authorList>
            <person name="Goeker M."/>
        </authorList>
    </citation>
    <scope>NUCLEOTIDE SEQUENCE [LARGE SCALE GENOMIC DNA]</scope>
    <source>
        <strain evidence="3 4">DSM 25281</strain>
    </source>
</reference>
<sequence>MLLLAKKVARLFIPSEIAVLAASYIHYHDLSLVHYINTSFFIGGLFLFFSLTIFILSSGFFDRTANGFRKTFTFNGKGLSKDELSEIKPLSELIAIPYLPSLLNGVLLMAVMMVCLWIYYL</sequence>
<dbReference type="EMBL" id="QQAY01000001">
    <property type="protein sequence ID" value="RDI47771.1"/>
    <property type="molecule type" value="Genomic_DNA"/>
</dbReference>
<organism evidence="3 4">
    <name type="scientific">Falsibacillus pallidus</name>
    <dbReference type="NCBI Taxonomy" id="493781"/>
    <lineage>
        <taxon>Bacteria</taxon>
        <taxon>Bacillati</taxon>
        <taxon>Bacillota</taxon>
        <taxon>Bacilli</taxon>
        <taxon>Bacillales</taxon>
        <taxon>Bacillaceae</taxon>
        <taxon>Falsibacillus</taxon>
    </lineage>
</organism>
<proteinExistence type="predicted"/>
<feature type="transmembrane region" description="Helical" evidence="1">
    <location>
        <begin position="39"/>
        <end position="61"/>
    </location>
</feature>
<keyword evidence="4" id="KW-1185">Reference proteome</keyword>
<evidence type="ECO:0000259" key="2">
    <source>
        <dbReference type="Pfam" id="PF13038"/>
    </source>
</evidence>
<protein>
    <submittedName>
        <fullName evidence="3">Uncharacterized protein DUF3899</fullName>
    </submittedName>
</protein>
<evidence type="ECO:0000313" key="3">
    <source>
        <dbReference type="EMBL" id="RDI47771.1"/>
    </source>
</evidence>
<dbReference type="Pfam" id="PF13038">
    <property type="entry name" value="DUF3899"/>
    <property type="match status" value="1"/>
</dbReference>
<dbReference type="InterPro" id="IPR025007">
    <property type="entry name" value="DUF3899"/>
</dbReference>
<comment type="caution">
    <text evidence="3">The sequence shown here is derived from an EMBL/GenBank/DDBJ whole genome shotgun (WGS) entry which is preliminary data.</text>
</comment>